<protein>
    <recommendedName>
        <fullName evidence="1">Rhamnogalacturonase A/B/Epimerase-like pectate lyase domain-containing protein</fullName>
    </recommendedName>
</protein>
<gene>
    <name evidence="2" type="ORF">GLX27_000026</name>
</gene>
<dbReference type="PANTHER" id="PTHR31339">
    <property type="entry name" value="PECTIN LYASE-RELATED"/>
    <property type="match status" value="1"/>
</dbReference>
<dbReference type="EMBL" id="CP046234">
    <property type="protein sequence ID" value="WFD45406.1"/>
    <property type="molecule type" value="Genomic_DNA"/>
</dbReference>
<evidence type="ECO:0000313" key="3">
    <source>
        <dbReference type="Proteomes" id="UP000818624"/>
    </source>
</evidence>
<reference evidence="2 3" key="1">
    <citation type="journal article" date="2020" name="Elife">
        <title>Loss of centromere function drives karyotype evolution in closely related Malassezia species.</title>
        <authorList>
            <person name="Sankaranarayanan S.R."/>
            <person name="Ianiri G."/>
            <person name="Coelho M.A."/>
            <person name="Reza M.H."/>
            <person name="Thimmappa B.C."/>
            <person name="Ganguly P."/>
            <person name="Vadnala R.N."/>
            <person name="Sun S."/>
            <person name="Siddharthan R."/>
            <person name="Tellgren-Roth C."/>
            <person name="Dawson T.L."/>
            <person name="Heitman J."/>
            <person name="Sanyal K."/>
        </authorList>
    </citation>
    <scope>NUCLEOTIDE SEQUENCE [LARGE SCALE GENOMIC DNA]</scope>
    <source>
        <strain evidence="2">CBS14141</strain>
    </source>
</reference>
<dbReference type="Gene3D" id="2.160.20.10">
    <property type="entry name" value="Single-stranded right-handed beta-helix, Pectin lyase-like"/>
    <property type="match status" value="2"/>
</dbReference>
<dbReference type="InterPro" id="IPR024535">
    <property type="entry name" value="RHGA/B-epi-like_pectate_lyase"/>
</dbReference>
<accession>A0ABY8EHT9</accession>
<feature type="domain" description="Rhamnogalacturonase A/B/Epimerase-like pectate lyase" evidence="1">
    <location>
        <begin position="26"/>
        <end position="247"/>
    </location>
</feature>
<name>A0ABY8EHT9_MALFU</name>
<proteinExistence type="predicted"/>
<evidence type="ECO:0000313" key="2">
    <source>
        <dbReference type="EMBL" id="WFD45406.1"/>
    </source>
</evidence>
<dbReference type="InterPro" id="IPR051801">
    <property type="entry name" value="GH28_Enzymes"/>
</dbReference>
<evidence type="ECO:0000259" key="1">
    <source>
        <dbReference type="Pfam" id="PF12708"/>
    </source>
</evidence>
<dbReference type="Proteomes" id="UP000818624">
    <property type="component" value="Chromosome 1"/>
</dbReference>
<organism evidence="2 3">
    <name type="scientific">Malassezia furfur</name>
    <name type="common">Pityriasis versicolor infection agent</name>
    <name type="synonym">Pityrosporum furfur</name>
    <dbReference type="NCBI Taxonomy" id="55194"/>
    <lineage>
        <taxon>Eukaryota</taxon>
        <taxon>Fungi</taxon>
        <taxon>Dikarya</taxon>
        <taxon>Basidiomycota</taxon>
        <taxon>Ustilaginomycotina</taxon>
        <taxon>Malasseziomycetes</taxon>
        <taxon>Malasseziales</taxon>
        <taxon>Malasseziaceae</taxon>
        <taxon>Malassezia</taxon>
    </lineage>
</organism>
<dbReference type="InterPro" id="IPR012334">
    <property type="entry name" value="Pectin_lyas_fold"/>
</dbReference>
<dbReference type="PANTHER" id="PTHR31339:SF9">
    <property type="entry name" value="PLASMIN AND FIBRONECTIN-BINDING PROTEIN A"/>
    <property type="match status" value="1"/>
</dbReference>
<dbReference type="InterPro" id="IPR011050">
    <property type="entry name" value="Pectin_lyase_fold/virulence"/>
</dbReference>
<sequence>MTGSWQASVRDQGVAPYHPDPHYRVFRNVREFGAIGGGIKDDTDAINRAIADGARCGAGADSCTTAPALVYIPPGTYRLSRPIVSFYNTHILGDAAARPVLKALPHFEGIAMIDENPYHPGGKNWYIPQNNFFRSVANLVLDLTDMPPSSGTGIHHQVSQSTGLTNVHFEMVRGAESRQQGIFMENASGGFMSDLSFSGGRYGAWLGNQQFTVRNARFAHCHTAICQYWNWAWTYMDIHVEDCQIAMEMHGMHPDRQGVGALLLFDWYIHNTPVGVWLEDAQTGHLTLDHVRVRNVPAIVQDSHGSTLLAPPDGSTDYSVPLWIKAPAPSDAAPLPGMERRGSLFVGTPTVRPHRPSCLVDAQGRWFGREKPQYASNRDIVSVRDFGATGDGATDDHATLQSALDAGVGKIVYGTQGV</sequence>
<dbReference type="Pfam" id="PF12708">
    <property type="entry name" value="Pect-lyase_RHGA_epim"/>
    <property type="match status" value="1"/>
</dbReference>
<keyword evidence="3" id="KW-1185">Reference proteome</keyword>
<dbReference type="SUPFAM" id="SSF51126">
    <property type="entry name" value="Pectin lyase-like"/>
    <property type="match status" value="2"/>
</dbReference>